<feature type="region of interest" description="Disordered" evidence="1">
    <location>
        <begin position="1"/>
        <end position="37"/>
    </location>
</feature>
<reference evidence="2 3" key="1">
    <citation type="journal article" date="2014" name="Proc. Natl. Acad. Sci. U.S.A.">
        <title>Trajectory and genomic determinants of fungal-pathogen speciation and host adaptation.</title>
        <authorList>
            <person name="Hu X."/>
            <person name="Xiao G."/>
            <person name="Zheng P."/>
            <person name="Shang Y."/>
            <person name="Su Y."/>
            <person name="Zhang X."/>
            <person name="Liu X."/>
            <person name="Zhan S."/>
            <person name="St Leger R.J."/>
            <person name="Wang C."/>
        </authorList>
    </citation>
    <scope>NUCLEOTIDE SEQUENCE [LARGE SCALE GENOMIC DNA]</scope>
    <source>
        <strain evidence="2 3">ARSEF 549</strain>
    </source>
</reference>
<organism evidence="2 3">
    <name type="scientific">Metarhizium anisopliae (strain ARSEF 549)</name>
    <dbReference type="NCBI Taxonomy" id="3151832"/>
    <lineage>
        <taxon>Eukaryota</taxon>
        <taxon>Fungi</taxon>
        <taxon>Dikarya</taxon>
        <taxon>Ascomycota</taxon>
        <taxon>Pezizomycotina</taxon>
        <taxon>Sordariomycetes</taxon>
        <taxon>Hypocreomycetidae</taxon>
        <taxon>Hypocreales</taxon>
        <taxon>Clavicipitaceae</taxon>
        <taxon>Metarhizium</taxon>
    </lineage>
</organism>
<sequence length="486" mass="54394">MSEQRSSRSAKVKAKANLTRRTTRGSARDDTYDDTSEHENVDFDTRKMHSGMRKAFQKMADDYQSAVLDPASATHKEQLTALNRQMKKSLHPAMLRAHVGQDDWSRQDENNILDQWEAEKDRWINIHDPDRYLNLWKICLQFAKCTPWDIIGFNTKLSFELSGRAGSGEEDENHTWSAPFIDRLAWLIPHPAWLGRKSTSRSALLATAIQYAVILRTNDQRPWGLSHHGGEFFSTFDNLCRENCPCSIADLHTQVLIRVAASDEFAVPTISRVFESLERVIQTPDESFAPLDEEPYFVTTQDLTNLIKALDQIVDPNTRIRMFLPVEFVYESAKSARGGRQPPNMAQLHEYHKLALIEEMRRKAKATRSAQSNLGSGPGLGHVGDDSSQSGGDAPEPKSRDDVGFGDGSGHDDESDLGGDVGNGLGHDGEDAPEPLENSVDNVDADHDLCGTREEPAPPRPSTSAARHVRLGRVVQNYTVNLRRMP</sequence>
<feature type="region of interest" description="Disordered" evidence="1">
    <location>
        <begin position="362"/>
        <end position="469"/>
    </location>
</feature>
<feature type="non-terminal residue" evidence="2">
    <location>
        <position position="1"/>
    </location>
</feature>
<accession>A0A0B4G4W2</accession>
<keyword evidence="3" id="KW-1185">Reference proteome</keyword>
<dbReference type="OrthoDB" id="4754366at2759"/>
<feature type="compositionally biased region" description="Basic and acidic residues" evidence="1">
    <location>
        <begin position="444"/>
        <end position="457"/>
    </location>
</feature>
<gene>
    <name evidence="2" type="ORF">MAN_07670</name>
</gene>
<dbReference type="AlphaFoldDB" id="A0A0B4G4W2"/>
<protein>
    <submittedName>
        <fullName evidence="2">Uncharacterized protein</fullName>
    </submittedName>
</protein>
<name>A0A0B4G4W2_METAF</name>
<evidence type="ECO:0000313" key="2">
    <source>
        <dbReference type="EMBL" id="KID63469.1"/>
    </source>
</evidence>
<evidence type="ECO:0000256" key="1">
    <source>
        <dbReference type="SAM" id="MobiDB-lite"/>
    </source>
</evidence>
<dbReference type="Proteomes" id="UP000031186">
    <property type="component" value="Unassembled WGS sequence"/>
</dbReference>
<proteinExistence type="predicted"/>
<feature type="compositionally biased region" description="Basic and acidic residues" evidence="1">
    <location>
        <begin position="26"/>
        <end position="37"/>
    </location>
</feature>
<comment type="caution">
    <text evidence="2">The sequence shown here is derived from an EMBL/GenBank/DDBJ whole genome shotgun (WGS) entry which is preliminary data.</text>
</comment>
<evidence type="ECO:0000313" key="3">
    <source>
        <dbReference type="Proteomes" id="UP000031186"/>
    </source>
</evidence>
<dbReference type="EMBL" id="AZNF01000010">
    <property type="protein sequence ID" value="KID63469.1"/>
    <property type="molecule type" value="Genomic_DNA"/>
</dbReference>
<dbReference type="HOGENOM" id="CLU_026250_0_0_1"/>
<dbReference type="VEuPathDB" id="FungiDB:MAN_07670"/>